<keyword evidence="6" id="KW-1133">Transmembrane helix</keyword>
<dbReference type="SMART" id="SM00387">
    <property type="entry name" value="HATPase_c"/>
    <property type="match status" value="1"/>
</dbReference>
<dbReference type="SUPFAM" id="SSF101898">
    <property type="entry name" value="NHL repeat"/>
    <property type="match status" value="1"/>
</dbReference>
<keyword evidence="7" id="KW-0732">Signal</keyword>
<keyword evidence="10" id="KW-1185">Reference proteome</keyword>
<dbReference type="InterPro" id="IPR013783">
    <property type="entry name" value="Ig-like_fold"/>
</dbReference>
<comment type="caution">
    <text evidence="9">The sequence shown here is derived from an EMBL/GenBank/DDBJ whole genome shotgun (WGS) entry which is preliminary data.</text>
</comment>
<sequence length="1120" mass="122744">MAILCLAAYLAPFPARAELPIETIEKWGAPHIERYVPKTTRIGSPVKRIAMLPDGDIAFLSENQFTVFDGTQWTDIHSLQRPGLLATLSSGQTIASSGSGLKRIEPNRYGHYDIQTLVSPQDHPERHALFPYIADARGYLFALQGTLLVTVAPDGDIRSYQLESWASALFSIGDEIYTTGGAPALINRWDWENETLVDAQQPLNDTEYLWFRDARTRSEGGAWLLNEQNRIIGFDGTKSWFWPGNATIAALGGSIQCFEEIAPGQLAIGTHAAGALVFDSKGILQQQTSKKHGLDSASVLGIGADNQDGLWISTKRSISRVQLSPSTLVYDERHGLTEAIVAAEVLNDRLYLATASGLYVNNPHANSMAESFVLKHPLSGINDILAYRGKLFVAGSNLSLVDENDELSVLSTEGSTNLWQPSADPDLVLAGNYRGILASRYSNGSWGAPRYLEGPHREIFGLAESSDGTLIGSTGGNDYAKVVLLGDNGRFELRQLPVDMQDVWSMVVEIEGEIYVNSSPTHRWNSDKDSFEPSPEMGYYQSEPPYGFDHIFGTSTEDTWISVNARRGKTVRRPNREVVGQISGMNDALEARASCIAYDSAGRAWIGGSFGLMLARYPTTEPDPLRASPQIHRLISLKDEAILPTIAESDASIRLKPKQNSLRIEAEFPHFLASSQNQFQIYIEGLDKSWPEPSTIPFREVTNLPPGRYTVILNARNTFGQSASSALPLFVETPLYLRPIAFVAYFLGALLAVAAIVYLYNRQQIRRSRQLQKMVAERTKEIANKNDELEAQALRLEVQNEELEEKTEELTATTEALTNTLNQLHQMQDQLVATARTAGKAEIAINVLHNVGNVLNSLNVSVNVLSQRAQESHATKLTRLAALVEAHRESIADFIANDPRGKNVPNYLIQLSKTLEEEIAKNLHELGVMSDDIDHIKSVIAAQQTHARSESVVETVRLRELCVTALNIVGTERSKTQVEVINEVPPDIAIENDKHRLLDIALNLISNAYDAIDEQAPEIGVITLKAHSSGETVAFTVQDNGVGIAPENKEKLFRHGFTTKRDGHGFGLHSSANAAKTLGGSLSLESPGKGRGATATLTLPISFPTPAKSQNAPAEAKAQP</sequence>
<feature type="region of interest" description="Disordered" evidence="5">
    <location>
        <begin position="1100"/>
        <end position="1120"/>
    </location>
</feature>
<dbReference type="InterPro" id="IPR015943">
    <property type="entry name" value="WD40/YVTN_repeat-like_dom_sf"/>
</dbReference>
<dbReference type="InterPro" id="IPR003594">
    <property type="entry name" value="HATPase_dom"/>
</dbReference>
<dbReference type="Gene3D" id="3.30.565.10">
    <property type="entry name" value="Histidine kinase-like ATPase, C-terminal domain"/>
    <property type="match status" value="1"/>
</dbReference>
<feature type="chain" id="PRO_5037094220" description="histidine kinase" evidence="7">
    <location>
        <begin position="18"/>
        <end position="1120"/>
    </location>
</feature>
<dbReference type="Pfam" id="PF02518">
    <property type="entry name" value="HATPase_c"/>
    <property type="match status" value="1"/>
</dbReference>
<dbReference type="SUPFAM" id="SSF55874">
    <property type="entry name" value="ATPase domain of HSP90 chaperone/DNA topoisomerase II/histidine kinase"/>
    <property type="match status" value="1"/>
</dbReference>
<protein>
    <recommendedName>
        <fullName evidence="2">histidine kinase</fullName>
        <ecNumber evidence="2">2.7.13.3</ecNumber>
    </recommendedName>
</protein>
<evidence type="ECO:0000313" key="9">
    <source>
        <dbReference type="EMBL" id="MBD5781237.1"/>
    </source>
</evidence>
<dbReference type="InterPro" id="IPR036890">
    <property type="entry name" value="HATPase_C_sf"/>
</dbReference>
<comment type="catalytic activity">
    <reaction evidence="1">
        <text>ATP + protein L-histidine = ADP + protein N-phospho-L-histidine.</text>
        <dbReference type="EC" id="2.7.13.3"/>
    </reaction>
</comment>
<accession>A0A927FA83</accession>
<keyword evidence="4" id="KW-0175">Coiled coil</keyword>
<feature type="transmembrane region" description="Helical" evidence="6">
    <location>
        <begin position="740"/>
        <end position="760"/>
    </location>
</feature>
<dbReference type="PRINTS" id="PR00344">
    <property type="entry name" value="BCTRLSENSOR"/>
</dbReference>
<dbReference type="SUPFAM" id="SSF50969">
    <property type="entry name" value="YVTN repeat-like/Quinoprotein amine dehydrogenase"/>
    <property type="match status" value="1"/>
</dbReference>
<evidence type="ECO:0000256" key="3">
    <source>
        <dbReference type="ARBA" id="ARBA00022553"/>
    </source>
</evidence>
<dbReference type="Gene3D" id="2.130.10.10">
    <property type="entry name" value="YVTN repeat-like/Quinoprotein amine dehydrogenase"/>
    <property type="match status" value="1"/>
</dbReference>
<evidence type="ECO:0000259" key="8">
    <source>
        <dbReference type="PROSITE" id="PS50109"/>
    </source>
</evidence>
<proteinExistence type="predicted"/>
<name>A0A927FA83_9BACT</name>
<evidence type="ECO:0000313" key="10">
    <source>
        <dbReference type="Proteomes" id="UP000622317"/>
    </source>
</evidence>
<reference evidence="9" key="1">
    <citation type="submission" date="2020-09" db="EMBL/GenBank/DDBJ databases">
        <title>Pelagicoccus enzymogenes sp. nov. with an EPS production, isolated from marine sediment.</title>
        <authorList>
            <person name="Feng X."/>
        </authorList>
    </citation>
    <scope>NUCLEOTIDE SEQUENCE</scope>
    <source>
        <strain evidence="9">NFK12</strain>
    </source>
</reference>
<dbReference type="EMBL" id="JACYFG010000040">
    <property type="protein sequence ID" value="MBD5781237.1"/>
    <property type="molecule type" value="Genomic_DNA"/>
</dbReference>
<evidence type="ECO:0000256" key="6">
    <source>
        <dbReference type="SAM" id="Phobius"/>
    </source>
</evidence>
<keyword evidence="6" id="KW-0472">Membrane</keyword>
<evidence type="ECO:0000256" key="5">
    <source>
        <dbReference type="SAM" id="MobiDB-lite"/>
    </source>
</evidence>
<dbReference type="AlphaFoldDB" id="A0A927FA83"/>
<feature type="signal peptide" evidence="7">
    <location>
        <begin position="1"/>
        <end position="17"/>
    </location>
</feature>
<dbReference type="PANTHER" id="PTHR43547:SF2">
    <property type="entry name" value="HYBRID SIGNAL TRANSDUCTION HISTIDINE KINASE C"/>
    <property type="match status" value="1"/>
</dbReference>
<dbReference type="EC" id="2.7.13.3" evidence="2"/>
<evidence type="ECO:0000256" key="7">
    <source>
        <dbReference type="SAM" id="SignalP"/>
    </source>
</evidence>
<keyword evidence="3" id="KW-0597">Phosphoprotein</keyword>
<feature type="domain" description="Histidine kinase" evidence="8">
    <location>
        <begin position="846"/>
        <end position="1103"/>
    </location>
</feature>
<evidence type="ECO:0000256" key="4">
    <source>
        <dbReference type="SAM" id="Coils"/>
    </source>
</evidence>
<dbReference type="RefSeq" id="WP_224772700.1">
    <property type="nucleotide sequence ID" value="NZ_JACYFG010000040.1"/>
</dbReference>
<keyword evidence="6" id="KW-0812">Transmembrane</keyword>
<gene>
    <name evidence="9" type="ORF">IEN85_17180</name>
</gene>
<dbReference type="PANTHER" id="PTHR43547">
    <property type="entry name" value="TWO-COMPONENT HISTIDINE KINASE"/>
    <property type="match status" value="1"/>
</dbReference>
<dbReference type="GO" id="GO:0000155">
    <property type="term" value="F:phosphorelay sensor kinase activity"/>
    <property type="evidence" value="ECO:0007669"/>
    <property type="project" value="TreeGrafter"/>
</dbReference>
<dbReference type="InterPro" id="IPR005467">
    <property type="entry name" value="His_kinase_dom"/>
</dbReference>
<dbReference type="Gene3D" id="2.60.40.10">
    <property type="entry name" value="Immunoglobulins"/>
    <property type="match status" value="1"/>
</dbReference>
<dbReference type="InterPro" id="IPR011044">
    <property type="entry name" value="Quino_amine_DH_bsu"/>
</dbReference>
<dbReference type="PROSITE" id="PS50109">
    <property type="entry name" value="HIS_KIN"/>
    <property type="match status" value="1"/>
</dbReference>
<evidence type="ECO:0000256" key="1">
    <source>
        <dbReference type="ARBA" id="ARBA00000085"/>
    </source>
</evidence>
<dbReference type="InterPro" id="IPR004358">
    <property type="entry name" value="Sig_transdc_His_kin-like_C"/>
</dbReference>
<feature type="coiled-coil region" evidence="4">
    <location>
        <begin position="779"/>
        <end position="823"/>
    </location>
</feature>
<dbReference type="Proteomes" id="UP000622317">
    <property type="component" value="Unassembled WGS sequence"/>
</dbReference>
<evidence type="ECO:0000256" key="2">
    <source>
        <dbReference type="ARBA" id="ARBA00012438"/>
    </source>
</evidence>
<organism evidence="9 10">
    <name type="scientific">Pelagicoccus enzymogenes</name>
    <dbReference type="NCBI Taxonomy" id="2773457"/>
    <lineage>
        <taxon>Bacteria</taxon>
        <taxon>Pseudomonadati</taxon>
        <taxon>Verrucomicrobiota</taxon>
        <taxon>Opitutia</taxon>
        <taxon>Puniceicoccales</taxon>
        <taxon>Pelagicoccaceae</taxon>
        <taxon>Pelagicoccus</taxon>
    </lineage>
</organism>